<name>A0A087TV85_STEMI</name>
<gene>
    <name evidence="1" type="ORF">X975_20825</name>
</gene>
<dbReference type="AlphaFoldDB" id="A0A087TV85"/>
<feature type="non-terminal residue" evidence="1">
    <location>
        <position position="76"/>
    </location>
</feature>
<organism evidence="1 2">
    <name type="scientific">Stegodyphus mimosarum</name>
    <name type="common">African social velvet spider</name>
    <dbReference type="NCBI Taxonomy" id="407821"/>
    <lineage>
        <taxon>Eukaryota</taxon>
        <taxon>Metazoa</taxon>
        <taxon>Ecdysozoa</taxon>
        <taxon>Arthropoda</taxon>
        <taxon>Chelicerata</taxon>
        <taxon>Arachnida</taxon>
        <taxon>Araneae</taxon>
        <taxon>Araneomorphae</taxon>
        <taxon>Entelegynae</taxon>
        <taxon>Eresoidea</taxon>
        <taxon>Eresidae</taxon>
        <taxon>Stegodyphus</taxon>
    </lineage>
</organism>
<protein>
    <submittedName>
        <fullName evidence="1">Uncharacterized protein</fullName>
    </submittedName>
</protein>
<sequence>MRICTISNNVTMEEAMFFCMIGQPDTSHFTLSFHNHTRADEPVIRPHLQYSSLALNMHFKVNTVFFHRPCITGTSM</sequence>
<dbReference type="EMBL" id="KK116897">
    <property type="protein sequence ID" value="KFM69024.1"/>
    <property type="molecule type" value="Genomic_DNA"/>
</dbReference>
<accession>A0A087TV85</accession>
<evidence type="ECO:0000313" key="2">
    <source>
        <dbReference type="Proteomes" id="UP000054359"/>
    </source>
</evidence>
<evidence type="ECO:0000313" key="1">
    <source>
        <dbReference type="EMBL" id="KFM69024.1"/>
    </source>
</evidence>
<keyword evidence="2" id="KW-1185">Reference proteome</keyword>
<proteinExistence type="predicted"/>
<reference evidence="1 2" key="1">
    <citation type="submission" date="2013-11" db="EMBL/GenBank/DDBJ databases">
        <title>Genome sequencing of Stegodyphus mimosarum.</title>
        <authorList>
            <person name="Bechsgaard J."/>
        </authorList>
    </citation>
    <scope>NUCLEOTIDE SEQUENCE [LARGE SCALE GENOMIC DNA]</scope>
</reference>
<dbReference type="Proteomes" id="UP000054359">
    <property type="component" value="Unassembled WGS sequence"/>
</dbReference>